<feature type="compositionally biased region" description="Acidic residues" evidence="1">
    <location>
        <begin position="147"/>
        <end position="156"/>
    </location>
</feature>
<proteinExistence type="predicted"/>
<organism evidence="3 4">
    <name type="scientific">Slackia equolifaciens</name>
    <dbReference type="NCBI Taxonomy" id="498718"/>
    <lineage>
        <taxon>Bacteria</taxon>
        <taxon>Bacillati</taxon>
        <taxon>Actinomycetota</taxon>
        <taxon>Coriobacteriia</taxon>
        <taxon>Eggerthellales</taxon>
        <taxon>Eggerthellaceae</taxon>
        <taxon>Slackia</taxon>
    </lineage>
</organism>
<feature type="compositionally biased region" description="Polar residues" evidence="1">
    <location>
        <begin position="92"/>
        <end position="107"/>
    </location>
</feature>
<dbReference type="RefSeq" id="WP_123209178.1">
    <property type="nucleotide sequence ID" value="NZ_JBHTHO010000010.1"/>
</dbReference>
<dbReference type="Proteomes" id="UP000269591">
    <property type="component" value="Unassembled WGS sequence"/>
</dbReference>
<evidence type="ECO:0000256" key="1">
    <source>
        <dbReference type="SAM" id="MobiDB-lite"/>
    </source>
</evidence>
<dbReference type="InterPro" id="IPR007060">
    <property type="entry name" value="FtsL/DivIC"/>
</dbReference>
<feature type="compositionally biased region" description="Polar residues" evidence="1">
    <location>
        <begin position="183"/>
        <end position="193"/>
    </location>
</feature>
<dbReference type="Pfam" id="PF04977">
    <property type="entry name" value="DivIC"/>
    <property type="match status" value="1"/>
</dbReference>
<accession>A0A3N0AWW1</accession>
<name>A0A3N0AWW1_9ACTN</name>
<feature type="transmembrane region" description="Helical" evidence="2">
    <location>
        <begin position="243"/>
        <end position="261"/>
    </location>
</feature>
<evidence type="ECO:0000313" key="4">
    <source>
        <dbReference type="Proteomes" id="UP000269591"/>
    </source>
</evidence>
<feature type="compositionally biased region" description="Low complexity" evidence="1">
    <location>
        <begin position="60"/>
        <end position="80"/>
    </location>
</feature>
<feature type="compositionally biased region" description="Low complexity" evidence="1">
    <location>
        <begin position="381"/>
        <end position="399"/>
    </location>
</feature>
<comment type="caution">
    <text evidence="3">The sequence shown here is derived from an EMBL/GenBank/DDBJ whole genome shotgun (WGS) entry which is preliminary data.</text>
</comment>
<evidence type="ECO:0000256" key="2">
    <source>
        <dbReference type="SAM" id="Phobius"/>
    </source>
</evidence>
<protein>
    <submittedName>
        <fullName evidence="3">Septation ring formation regulator EzrA</fullName>
    </submittedName>
</protein>
<feature type="compositionally biased region" description="Basic and acidic residues" evidence="1">
    <location>
        <begin position="24"/>
        <end position="37"/>
    </location>
</feature>
<keyword evidence="2" id="KW-0472">Membrane</keyword>
<dbReference type="AlphaFoldDB" id="A0A3N0AWW1"/>
<keyword evidence="2" id="KW-0812">Transmembrane</keyword>
<feature type="region of interest" description="Disordered" evidence="1">
    <location>
        <begin position="369"/>
        <end position="417"/>
    </location>
</feature>
<dbReference type="EMBL" id="QIBX01000013">
    <property type="protein sequence ID" value="RNL39178.1"/>
    <property type="molecule type" value="Genomic_DNA"/>
</dbReference>
<keyword evidence="2" id="KW-1133">Transmembrane helix</keyword>
<feature type="compositionally biased region" description="Polar residues" evidence="1">
    <location>
        <begin position="369"/>
        <end position="380"/>
    </location>
</feature>
<feature type="region of interest" description="Disordered" evidence="1">
    <location>
        <begin position="1"/>
        <end position="234"/>
    </location>
</feature>
<keyword evidence="4" id="KW-1185">Reference proteome</keyword>
<dbReference type="OrthoDB" id="3174522at2"/>
<gene>
    <name evidence="3" type="ORF">DMP06_07830</name>
</gene>
<reference evidence="4" key="1">
    <citation type="submission" date="2018-05" db="EMBL/GenBank/DDBJ databases">
        <title>Genome Sequencing of selected type strains of the family Eggerthellaceae.</title>
        <authorList>
            <person name="Danylec N."/>
            <person name="Stoll D.A."/>
            <person name="Doetsch A."/>
            <person name="Huch M."/>
        </authorList>
    </citation>
    <scope>NUCLEOTIDE SEQUENCE [LARGE SCALE GENOMIC DNA]</scope>
    <source>
        <strain evidence="4">DSM 24851</strain>
    </source>
</reference>
<evidence type="ECO:0000313" key="3">
    <source>
        <dbReference type="EMBL" id="RNL39178.1"/>
    </source>
</evidence>
<sequence>MARQGSNIISFDDAKRYASSRSSAETHRSSADSRSYRASDSGAYAPLDAFDDITPFESPFASSGGSGRRSSASAFRASRSTPSGRSARSAESGFSTVSRSGRISRSAPSWYDADESVDSRSTRTSRSPARGAFSADRDATPRPAVESYDEFVEENDLPARDSRQGKKKQRLKEKAEKMFARQFGSSDASTESGSRAAVYKGEMGRSHKRAFAEMGGTQRGSRSNARGKAGKSHRVRSSTASRIAIAAGCLVCVAAVLLFLYPTAQQVYLESREEDRLQAEYDALTARNDAMQDRIDYLKTDEGIQDAARQQLGWVKEGETAVVVEGLSEDSSSEDSSVNIQIVSGSIPAPQTWYSPVLDVIFGYSDPATAQKTTQDASSQEDQATSADSESASDTSQEQGSSTDENSEGGASEGDQQ</sequence>